<name>A0A150WDF7_BDEBC</name>
<dbReference type="AlphaFoldDB" id="A0A150WDF7"/>
<feature type="transmembrane region" description="Helical" evidence="1">
    <location>
        <begin position="41"/>
        <end position="64"/>
    </location>
</feature>
<dbReference type="RefSeq" id="WP_063244480.1">
    <property type="nucleotide sequence ID" value="NZ_LUKF01000017.1"/>
</dbReference>
<dbReference type="EMBL" id="LUKF01000017">
    <property type="protein sequence ID" value="KYG61104.1"/>
    <property type="molecule type" value="Genomic_DNA"/>
</dbReference>
<dbReference type="Proteomes" id="UP000075391">
    <property type="component" value="Unassembled WGS sequence"/>
</dbReference>
<accession>A0A150WDF7</accession>
<reference evidence="2 3" key="1">
    <citation type="submission" date="2016-03" db="EMBL/GenBank/DDBJ databases">
        <authorList>
            <person name="Ploux O."/>
        </authorList>
    </citation>
    <scope>NUCLEOTIDE SEQUENCE [LARGE SCALE GENOMIC DNA]</scope>
    <source>
        <strain evidence="2 3">BER2</strain>
    </source>
</reference>
<sequence>MANSAKPKLLDRLTPKVVREAKQVFRESGLKGVIKRYGWKFFAVFFAYYLIRDVTLYILLPLYLANKLF</sequence>
<keyword evidence="1" id="KW-0812">Transmembrane</keyword>
<evidence type="ECO:0000313" key="3">
    <source>
        <dbReference type="Proteomes" id="UP000075391"/>
    </source>
</evidence>
<keyword evidence="1" id="KW-1133">Transmembrane helix</keyword>
<evidence type="ECO:0000313" key="2">
    <source>
        <dbReference type="EMBL" id="KYG61104.1"/>
    </source>
</evidence>
<comment type="caution">
    <text evidence="2">The sequence shown here is derived from an EMBL/GenBank/DDBJ whole genome shotgun (WGS) entry which is preliminary data.</text>
</comment>
<organism evidence="2 3">
    <name type="scientific">Bdellovibrio bacteriovorus</name>
    <dbReference type="NCBI Taxonomy" id="959"/>
    <lineage>
        <taxon>Bacteria</taxon>
        <taxon>Pseudomonadati</taxon>
        <taxon>Bdellovibrionota</taxon>
        <taxon>Bdellovibrionia</taxon>
        <taxon>Bdellovibrionales</taxon>
        <taxon>Pseudobdellovibrionaceae</taxon>
        <taxon>Bdellovibrio</taxon>
    </lineage>
</organism>
<dbReference type="OrthoDB" id="5296381at2"/>
<proteinExistence type="predicted"/>
<gene>
    <name evidence="2" type="ORF">AZI85_09110</name>
</gene>
<keyword evidence="1" id="KW-0472">Membrane</keyword>
<evidence type="ECO:0000256" key="1">
    <source>
        <dbReference type="SAM" id="Phobius"/>
    </source>
</evidence>
<protein>
    <submittedName>
        <fullName evidence="2">Uncharacterized protein</fullName>
    </submittedName>
</protein>